<protein>
    <recommendedName>
        <fullName evidence="4">RNA chaperone ProQ</fullName>
    </recommendedName>
</protein>
<dbReference type="EMBL" id="JACI01000001">
    <property type="protein sequence ID" value="OAQ15520.1"/>
    <property type="molecule type" value="Genomic_DNA"/>
</dbReference>
<evidence type="ECO:0000256" key="4">
    <source>
        <dbReference type="HAMAP-Rule" id="MF_00749"/>
    </source>
</evidence>
<gene>
    <name evidence="4" type="primary">proQ</name>
    <name evidence="7" type="ORF">F480_03045</name>
</gene>
<dbReference type="InterPro" id="IPR036442">
    <property type="entry name" value="ProQ/FinO_sf"/>
</dbReference>
<dbReference type="InterPro" id="IPR023529">
    <property type="entry name" value="ProQ"/>
</dbReference>
<dbReference type="SMART" id="SM00945">
    <property type="entry name" value="ProQ"/>
    <property type="match status" value="1"/>
</dbReference>
<dbReference type="RefSeq" id="WP_064318166.1">
    <property type="nucleotide sequence ID" value="NZ_JACI01000001.1"/>
</dbReference>
<sequence>MSEQLNEQLSEQDEQAVQTHQKTAMPIKEVIAYLCEKFPLCFIAEGEAKPLKVGLFQELAEALAGDDKVSKTLLRQALRSYTMSWRYLHACRDGAVRVGLNGEEAGVVDSQQAEHAAQTLAQAKAVVAERRAAERKEQRKAQRKEFFKQKAREENAKKRTERHNAPKASLESLAALESKFSRK</sequence>
<comment type="subcellular location">
    <subcellularLocation>
        <location evidence="4">Cytoplasm</location>
    </subcellularLocation>
</comment>
<dbReference type="GO" id="GO:0010608">
    <property type="term" value="P:post-transcriptional regulation of gene expression"/>
    <property type="evidence" value="ECO:0007669"/>
    <property type="project" value="InterPro"/>
</dbReference>
<evidence type="ECO:0000256" key="5">
    <source>
        <dbReference type="SAM" id="MobiDB-lite"/>
    </source>
</evidence>
<dbReference type="InterPro" id="IPR016103">
    <property type="entry name" value="ProQ/FinO"/>
</dbReference>
<keyword evidence="3 4" id="KW-0143">Chaperone</keyword>
<proteinExistence type="inferred from homology"/>
<evidence type="ECO:0000313" key="8">
    <source>
        <dbReference type="Proteomes" id="UP000078358"/>
    </source>
</evidence>
<dbReference type="NCBIfam" id="NF003434">
    <property type="entry name" value="PRK04950.1"/>
    <property type="match status" value="1"/>
</dbReference>
<name>A0A179D0W5_BIBTR</name>
<dbReference type="GO" id="GO:0034057">
    <property type="term" value="F:RNA strand-exchange activity"/>
    <property type="evidence" value="ECO:0007669"/>
    <property type="project" value="UniProtKB-UniRule"/>
</dbReference>
<dbReference type="Pfam" id="PF04352">
    <property type="entry name" value="ProQ"/>
    <property type="match status" value="1"/>
</dbReference>
<keyword evidence="1 4" id="KW-0963">Cytoplasm</keyword>
<dbReference type="HAMAP" id="MF_00749">
    <property type="entry name" value="ProQ"/>
    <property type="match status" value="1"/>
</dbReference>
<feature type="compositionally biased region" description="Basic and acidic residues" evidence="5">
    <location>
        <begin position="131"/>
        <end position="164"/>
    </location>
</feature>
<evidence type="ECO:0000259" key="6">
    <source>
        <dbReference type="SMART" id="SM00945"/>
    </source>
</evidence>
<evidence type="ECO:0000256" key="2">
    <source>
        <dbReference type="ARBA" id="ARBA00022884"/>
    </source>
</evidence>
<feature type="region of interest" description="Disordered" evidence="5">
    <location>
        <begin position="131"/>
        <end position="183"/>
    </location>
</feature>
<organism evidence="7 8">
    <name type="scientific">Bibersteinia trehalosi Y31</name>
    <dbReference type="NCBI Taxonomy" id="1261658"/>
    <lineage>
        <taxon>Bacteria</taxon>
        <taxon>Pseudomonadati</taxon>
        <taxon>Pseudomonadota</taxon>
        <taxon>Gammaproteobacteria</taxon>
        <taxon>Pasteurellales</taxon>
        <taxon>Pasteurellaceae</taxon>
        <taxon>Bibersteinia</taxon>
    </lineage>
</organism>
<reference evidence="7 8" key="1">
    <citation type="submission" date="2014-01" db="EMBL/GenBank/DDBJ databases">
        <authorList>
            <person name="Zuccon D."/>
        </authorList>
    </citation>
    <scope>NUCLEOTIDE SEQUENCE [LARGE SCALE GENOMIC DNA]</scope>
    <source>
        <strain evidence="7 8">Y31</strain>
    </source>
</reference>
<evidence type="ECO:0000313" key="7">
    <source>
        <dbReference type="EMBL" id="OAQ15520.1"/>
    </source>
</evidence>
<feature type="domain" description="ProQ/FinO" evidence="6">
    <location>
        <begin position="22"/>
        <end position="136"/>
    </location>
</feature>
<dbReference type="Proteomes" id="UP000078358">
    <property type="component" value="Unassembled WGS sequence"/>
</dbReference>
<dbReference type="PATRIC" id="fig|1261658.3.peg.614"/>
<dbReference type="AlphaFoldDB" id="A0A179D0W5"/>
<comment type="similarity">
    <text evidence="4">Belongs to the ProQ family.</text>
</comment>
<evidence type="ECO:0000256" key="3">
    <source>
        <dbReference type="ARBA" id="ARBA00023186"/>
    </source>
</evidence>
<keyword evidence="2 4" id="KW-0694">RNA-binding</keyword>
<accession>A0A179D0W5</accession>
<dbReference type="Gene3D" id="1.10.1710.10">
    <property type="entry name" value="ProQ/FinO domain"/>
    <property type="match status" value="1"/>
</dbReference>
<comment type="caution">
    <text evidence="7">The sequence shown here is derived from an EMBL/GenBank/DDBJ whole genome shotgun (WGS) entry which is preliminary data.</text>
</comment>
<dbReference type="SUPFAM" id="SSF48657">
    <property type="entry name" value="FinO-like"/>
    <property type="match status" value="1"/>
</dbReference>
<dbReference type="PANTHER" id="PTHR38106">
    <property type="entry name" value="RNA CHAPERONE PROQ"/>
    <property type="match status" value="1"/>
</dbReference>
<evidence type="ECO:0000256" key="1">
    <source>
        <dbReference type="ARBA" id="ARBA00022490"/>
    </source>
</evidence>
<dbReference type="GO" id="GO:0033592">
    <property type="term" value="F:RNA strand annealing activity"/>
    <property type="evidence" value="ECO:0007669"/>
    <property type="project" value="UniProtKB-UniRule"/>
</dbReference>
<dbReference type="GO" id="GO:0005829">
    <property type="term" value="C:cytosol"/>
    <property type="evidence" value="ECO:0007669"/>
    <property type="project" value="TreeGrafter"/>
</dbReference>
<dbReference type="PANTHER" id="PTHR38106:SF1">
    <property type="entry name" value="RNA CHAPERONE PROQ"/>
    <property type="match status" value="1"/>
</dbReference>
<comment type="function">
    <text evidence="4">RNA chaperone with significant RNA binding, RNA strand exchange and RNA duplexing activities.</text>
</comment>